<evidence type="ECO:0000256" key="21">
    <source>
        <dbReference type="SAM" id="Coils"/>
    </source>
</evidence>
<dbReference type="GO" id="GO:0015020">
    <property type="term" value="F:glucuronosyltransferase activity"/>
    <property type="evidence" value="ECO:0007669"/>
    <property type="project" value="TreeGrafter"/>
</dbReference>
<keyword evidence="13" id="KW-0464">Manganese</keyword>
<comment type="catalytic activity">
    <reaction evidence="19">
        <text>3-O-{(1-&gt;[3)-alpha-D-Xyl-(1-&gt;3)-beta-D-GlcA-(1-&gt;](n)-4)-beta-D-Xyl-(1-&gt;4)-Rib-ol-P-Rib-ol-P-3-beta-D-GalNAc-(1-&gt;3)-beta-D-GlcNAc-(1-&gt;4)-O-6-P-alpha-D-Man}-L-Thr-[protein] + UDP-alpha-D-glucuronate = 3-O-{beta-D-GlcA-(1-&gt;[3)-alpha-D-Xyl-(1-&gt;3)-beta-D-GlcA-(1-&gt;](n)-4)-beta-D-Xyl-(1-&gt;4)-Rib-ol-P-Rib-ol-P-3-beta-D-GalNAc-(1-&gt;3)-beta-D-GlcNAc-(1-&gt;4)-O-6-P-alpha-D-Man}-L-Thr-[protein] + UDP + H(+)</text>
        <dbReference type="Rhea" id="RHEA:67924"/>
        <dbReference type="Rhea" id="RHEA-COMP:17484"/>
        <dbReference type="Rhea" id="RHEA-COMP:17486"/>
        <dbReference type="ChEBI" id="CHEBI:15378"/>
        <dbReference type="ChEBI" id="CHEBI:58052"/>
        <dbReference type="ChEBI" id="CHEBI:58223"/>
        <dbReference type="ChEBI" id="CHEBI:177354"/>
        <dbReference type="ChEBI" id="CHEBI:177355"/>
    </reaction>
    <physiologicalReaction direction="left-to-right" evidence="19">
        <dbReference type="Rhea" id="RHEA:67925"/>
    </physiologicalReaction>
</comment>
<dbReference type="GO" id="GO:0035269">
    <property type="term" value="P:protein O-linked glycosylation via mannose"/>
    <property type="evidence" value="ECO:0007669"/>
    <property type="project" value="TreeGrafter"/>
</dbReference>
<evidence type="ECO:0008006" key="24">
    <source>
        <dbReference type="Google" id="ProtNLM"/>
    </source>
</evidence>
<keyword evidence="23" id="KW-1185">Reference proteome</keyword>
<dbReference type="FunFam" id="3.90.550.10:FF:000229">
    <property type="entry name" value="Glycosyltransferase-like protein LARGE"/>
    <property type="match status" value="1"/>
</dbReference>
<keyword evidence="4" id="KW-0328">Glycosyltransferase</keyword>
<keyword evidence="7" id="KW-0479">Metal-binding</keyword>
<comment type="catalytic activity">
    <reaction evidence="20">
        <text>3-O-[beta-D-GlcA-(1-&gt;3)-beta-D-Xyl-(1-&gt;4)-Rib-ol-P-Rib-ol-P-3-beta-D-GalNAc-(1-&gt;3)-beta-D-GlcNAc-(1-&gt;4)-(O-6-P-alpha-D-Man)]-Thr-[protein] + UDP-alpha-D-xylose = 3-O-[alpha-D-Xyl-(1-&gt;3)-beta-D-GlcA-(1-&gt;4)-beta-D-Xyl-(1-&gt;4)-Rib-ol-P-Rib-ol-P-3-beta-D-GalNAc-(1-&gt;3)-beta-D-GlcNAc-(1-&gt;4)-(O-6-P-alpha-D-Man)]-Thr-[protein] + UDP + H(+)</text>
        <dbReference type="Rhea" id="RHEA:57336"/>
        <dbReference type="Rhea" id="RHEA-COMP:17482"/>
        <dbReference type="Rhea" id="RHEA-COMP:17483"/>
        <dbReference type="ChEBI" id="CHEBI:15378"/>
        <dbReference type="ChEBI" id="CHEBI:57632"/>
        <dbReference type="ChEBI" id="CHEBI:58223"/>
        <dbReference type="ChEBI" id="CHEBI:177336"/>
        <dbReference type="ChEBI" id="CHEBI:177352"/>
    </reaction>
    <physiologicalReaction direction="left-to-right" evidence="20">
        <dbReference type="Rhea" id="RHEA:57337"/>
    </physiologicalReaction>
</comment>
<dbReference type="AlphaFoldDB" id="A0AAE0R9U0"/>
<keyword evidence="11" id="KW-0472">Membrane</keyword>
<evidence type="ECO:0000256" key="1">
    <source>
        <dbReference type="ARBA" id="ARBA00001936"/>
    </source>
</evidence>
<evidence type="ECO:0000256" key="12">
    <source>
        <dbReference type="ARBA" id="ARBA00023180"/>
    </source>
</evidence>
<comment type="similarity">
    <text evidence="16">In the C-terminal section; belongs to the glycosyltransferase 49 family.</text>
</comment>
<evidence type="ECO:0000313" key="22">
    <source>
        <dbReference type="EMBL" id="KAK3548489.1"/>
    </source>
</evidence>
<dbReference type="CDD" id="cd06431">
    <property type="entry name" value="GT8_LARGE_C"/>
    <property type="match status" value="1"/>
</dbReference>
<dbReference type="PANTHER" id="PTHR12270:SF23">
    <property type="entry name" value="XYLOSYL- AND GLUCURONYLTRANSFERASE LARGE2"/>
    <property type="match status" value="1"/>
</dbReference>
<keyword evidence="12" id="KW-0325">Glycoprotein</keyword>
<dbReference type="GO" id="GO:0042285">
    <property type="term" value="F:xylosyltransferase activity"/>
    <property type="evidence" value="ECO:0007669"/>
    <property type="project" value="UniProtKB-ARBA"/>
</dbReference>
<comment type="catalytic activity">
    <reaction evidence="18">
        <text>3-O-{beta-D-GlcA-(1-&gt;[3)-alpha-D-Xyl-(1-&gt;3)-beta-D-GlcA-(1-&gt;](n)-4)-beta-D-Xyl-(1-&gt;4)-Rib-ol-P-Rib-ol-P-3-beta-D-GalNAc-(1-&gt;3)-beta-D-GlcNAc-(1-&gt;4)-O-6-P-alpha-D-Man}-L-Thr-[protein] + UDP-alpha-D-xylose = 3-O-{(1-&gt;[3)-alpha-D-Xyl-(1-&gt;3)-beta-D-GlcA-(1-&gt;](n+1)-4)-beta-D-Xyl-(1-&gt;4)-Rib-ol-P-Rib-ol-P-3-beta-D-GalNAc-(1-&gt;3)-beta-D-GlcNAc-(1-&gt;4)-O-6-P-alpha-D-Man}-L-Thr-[protein] + UDP + H(+)</text>
        <dbReference type="Rhea" id="RHEA:68368"/>
        <dbReference type="Rhea" id="RHEA-COMP:17485"/>
        <dbReference type="Rhea" id="RHEA-COMP:17486"/>
        <dbReference type="ChEBI" id="CHEBI:15378"/>
        <dbReference type="ChEBI" id="CHEBI:57632"/>
        <dbReference type="ChEBI" id="CHEBI:58223"/>
        <dbReference type="ChEBI" id="CHEBI:177354"/>
        <dbReference type="ChEBI" id="CHEBI:177355"/>
    </reaction>
    <physiologicalReaction direction="left-to-right" evidence="18">
        <dbReference type="Rhea" id="RHEA:68369"/>
    </physiologicalReaction>
</comment>
<reference evidence="22" key="1">
    <citation type="submission" date="2023-06" db="EMBL/GenBank/DDBJ databases">
        <title>Male Hemibagrus guttatus genome.</title>
        <authorList>
            <person name="Bian C."/>
        </authorList>
    </citation>
    <scope>NUCLEOTIDE SEQUENCE</scope>
    <source>
        <strain evidence="22">Male_cb2023</strain>
        <tissue evidence="22">Muscle</tissue>
    </source>
</reference>
<dbReference type="Pfam" id="PF01501">
    <property type="entry name" value="Glyco_transf_8"/>
    <property type="match status" value="1"/>
</dbReference>
<evidence type="ECO:0000256" key="17">
    <source>
        <dbReference type="ARBA" id="ARBA00045795"/>
    </source>
</evidence>
<evidence type="ECO:0000256" key="5">
    <source>
        <dbReference type="ARBA" id="ARBA00022679"/>
    </source>
</evidence>
<name>A0AAE0R9U0_9TELE</name>
<evidence type="ECO:0000256" key="20">
    <source>
        <dbReference type="ARBA" id="ARBA00049472"/>
    </source>
</evidence>
<evidence type="ECO:0000256" key="7">
    <source>
        <dbReference type="ARBA" id="ARBA00022723"/>
    </source>
</evidence>
<comment type="function">
    <text evidence="17">Bifunctional glycosyltransferase with both alpha-1,3-xylosyltransferase and beta-1,3-glucuronyltransferase activities involved in the maturation of alpha-dystroglycan (DAG1) by glycosylation leading to DAG1 binding to laminin G-like domain-containing extracellular proteins with high affinity and in a phosphorylated-O-mannosyl trisaccharide dependent manner. Elongates the glucuronyl-beta-1,4-xylose-beta disaccharide primer structure by adding repeating units [-3-Xylose-alpha-1,3-GlcA-beta-1-] to produce a heteropolysaccharide. Supports the maturation of DAG1 more effectively than LARGE1. In addition, can modify both heparan sulfate (HS)- and chondroitin/dermatan sulfate (CS/DS)-proteoglycans (PGs), namely GPC4, with a glycosaminoglycan (GAG)-like polysaccharide composed of xylose and glucuronic acid to confer laminin binding.</text>
</comment>
<dbReference type="Gene3D" id="3.90.550.10">
    <property type="entry name" value="Spore Coat Polysaccharide Biosynthesis Protein SpsA, Chain A"/>
    <property type="match status" value="1"/>
</dbReference>
<evidence type="ECO:0000256" key="3">
    <source>
        <dbReference type="ARBA" id="ARBA00004922"/>
    </source>
</evidence>
<proteinExistence type="inferred from homology"/>
<dbReference type="InterPro" id="IPR029044">
    <property type="entry name" value="Nucleotide-diphossugar_trans"/>
</dbReference>
<keyword evidence="14" id="KW-0511">Multifunctional enzyme</keyword>
<evidence type="ECO:0000256" key="11">
    <source>
        <dbReference type="ARBA" id="ARBA00023136"/>
    </source>
</evidence>
<evidence type="ECO:0000313" key="23">
    <source>
        <dbReference type="Proteomes" id="UP001274896"/>
    </source>
</evidence>
<evidence type="ECO:0000256" key="16">
    <source>
        <dbReference type="ARBA" id="ARBA00038468"/>
    </source>
</evidence>
<evidence type="ECO:0000256" key="15">
    <source>
        <dbReference type="ARBA" id="ARBA00038461"/>
    </source>
</evidence>
<keyword evidence="5" id="KW-0808">Transferase</keyword>
<evidence type="ECO:0000256" key="8">
    <source>
        <dbReference type="ARBA" id="ARBA00022968"/>
    </source>
</evidence>
<dbReference type="GO" id="GO:0000139">
    <property type="term" value="C:Golgi membrane"/>
    <property type="evidence" value="ECO:0007669"/>
    <property type="project" value="UniProtKB-SubCell"/>
</dbReference>
<keyword evidence="9" id="KW-1133">Transmembrane helix</keyword>
<dbReference type="FunFam" id="3.90.550.10:FF:000016">
    <property type="entry name" value="LARGE xylosyl- and glucuronyltransferase 2"/>
    <property type="match status" value="1"/>
</dbReference>
<dbReference type="Pfam" id="PF13896">
    <property type="entry name" value="Glyco_transf_49"/>
    <property type="match status" value="1"/>
</dbReference>
<keyword evidence="8" id="KW-0735">Signal-anchor</keyword>
<evidence type="ECO:0000256" key="6">
    <source>
        <dbReference type="ARBA" id="ARBA00022692"/>
    </source>
</evidence>
<dbReference type="InterPro" id="IPR051292">
    <property type="entry name" value="Xyl/GlcA_transferase"/>
</dbReference>
<evidence type="ECO:0000256" key="14">
    <source>
        <dbReference type="ARBA" id="ARBA00023268"/>
    </source>
</evidence>
<comment type="subcellular location">
    <subcellularLocation>
        <location evidence="2">Golgi apparatus membrane</location>
        <topology evidence="2">Single-pass type II membrane protein</topology>
    </subcellularLocation>
</comment>
<dbReference type="InterPro" id="IPR002495">
    <property type="entry name" value="Glyco_trans_8"/>
</dbReference>
<evidence type="ECO:0000256" key="2">
    <source>
        <dbReference type="ARBA" id="ARBA00004323"/>
    </source>
</evidence>
<evidence type="ECO:0000256" key="18">
    <source>
        <dbReference type="ARBA" id="ARBA00048091"/>
    </source>
</evidence>
<comment type="cofactor">
    <cofactor evidence="1">
        <name>Mn(2+)</name>
        <dbReference type="ChEBI" id="CHEBI:29035"/>
    </cofactor>
</comment>
<keyword evidence="10" id="KW-0333">Golgi apparatus</keyword>
<evidence type="ECO:0000256" key="10">
    <source>
        <dbReference type="ARBA" id="ARBA00023034"/>
    </source>
</evidence>
<feature type="coiled-coil region" evidence="21">
    <location>
        <begin position="24"/>
        <end position="51"/>
    </location>
</feature>
<protein>
    <recommendedName>
        <fullName evidence="24">LARGE-2</fullName>
    </recommendedName>
</protein>
<keyword evidence="6" id="KW-0812">Transmembrane</keyword>
<evidence type="ECO:0000256" key="13">
    <source>
        <dbReference type="ARBA" id="ARBA00023211"/>
    </source>
</evidence>
<evidence type="ECO:0000256" key="19">
    <source>
        <dbReference type="ARBA" id="ARBA00049259"/>
    </source>
</evidence>
<comment type="pathway">
    <text evidence="3">Protein modification; protein glycosylation.</text>
</comment>
<evidence type="ECO:0000256" key="4">
    <source>
        <dbReference type="ARBA" id="ARBA00022676"/>
    </source>
</evidence>
<comment type="caution">
    <text evidence="22">The sequence shown here is derived from an EMBL/GenBank/DDBJ whole genome shotgun (WGS) entry which is preliminary data.</text>
</comment>
<organism evidence="22 23">
    <name type="scientific">Hemibagrus guttatus</name>
    <dbReference type="NCBI Taxonomy" id="175788"/>
    <lineage>
        <taxon>Eukaryota</taxon>
        <taxon>Metazoa</taxon>
        <taxon>Chordata</taxon>
        <taxon>Craniata</taxon>
        <taxon>Vertebrata</taxon>
        <taxon>Euteleostomi</taxon>
        <taxon>Actinopterygii</taxon>
        <taxon>Neopterygii</taxon>
        <taxon>Teleostei</taxon>
        <taxon>Ostariophysi</taxon>
        <taxon>Siluriformes</taxon>
        <taxon>Bagridae</taxon>
        <taxon>Hemibagrus</taxon>
    </lineage>
</organism>
<evidence type="ECO:0000256" key="9">
    <source>
        <dbReference type="ARBA" id="ARBA00022989"/>
    </source>
</evidence>
<dbReference type="Proteomes" id="UP001274896">
    <property type="component" value="Unassembled WGS sequence"/>
</dbReference>
<dbReference type="EMBL" id="JAUCMX010000004">
    <property type="protein sequence ID" value="KAK3548489.1"/>
    <property type="molecule type" value="Genomic_DNA"/>
</dbReference>
<keyword evidence="21" id="KW-0175">Coiled coil</keyword>
<dbReference type="PANTHER" id="PTHR12270">
    <property type="entry name" value="GLYCOSYLTRANSFERASE-RELATED"/>
    <property type="match status" value="1"/>
</dbReference>
<dbReference type="GO" id="GO:0046872">
    <property type="term" value="F:metal ion binding"/>
    <property type="evidence" value="ECO:0007669"/>
    <property type="project" value="UniProtKB-KW"/>
</dbReference>
<dbReference type="SUPFAM" id="SSF53448">
    <property type="entry name" value="Nucleotide-diphospho-sugar transferases"/>
    <property type="match status" value="1"/>
</dbReference>
<comment type="similarity">
    <text evidence="15">In the N-terminal section; belongs to the glycosyltransferase 8 family.</text>
</comment>
<accession>A0AAE0R9U0</accession>
<sequence length="715" mass="83138">MADGRSLLLAPCLLESTEARFLEREVLASRVRQVEEENRQIRLQLSQSQGQTEGNYGNQQWVASADTGAEDVENTAEERANHSECVRSPTAEKCELIHVACVCAGHNASRDVVTLVKSILFHRRNPLHFHFITDTVANQILSTLFQSWMVPSVQVSFYDADELKPEVSWIPNKHYSGIYGLMKLTLTKALPSDLSKVIVLDTDITFATDIAELWAIFRKFTAKQVIGLVENQSDWYLGNLWKNHKPWPALGRGFNTGVILLYLERLRKLGWEQMWRLTAERELMSMLSTSLADQDIFNAIIKQNPVLVHQLPCFWNVQLSDHTRSEQCYTEVSDLKVIHWNSPKKLRVKNKHVEFFRNLYLTFLEYDGNLLRRELFGCPSQATSESTRLQKALEELDEDDQCYDFRRERIMVHRVHLYFLEYEYTSTEDDTDVTLVAQLSMDRLQMLEAICKHWEGPISLALYMSDAEAQQFLRYAQASEVLKNRKNVGYHIVYKEGQFYPVNLVRNVALRNAKTPYVFLTDIDFLPMYGLYDYLRKSIVQLDMANTKKALVVPAFETLRYRLSFPKSKAELLSMLDMGTLYTFRYHVWTKGHAPTNYAKWRTATTPYKVEWEADFEPYVVVRRDCPEYDQRFVGFGWNKVSHIMELDALEYDLMVLPNAFMIHMPHAPSFDISKFRSSASYRFCLTTLKDEFHQDLSRKYGAAALKYLTAQRNI</sequence>
<gene>
    <name evidence="22" type="ORF">QTP70_013325</name>
</gene>